<feature type="transmembrane region" description="Helical" evidence="5">
    <location>
        <begin position="110"/>
        <end position="130"/>
    </location>
</feature>
<dbReference type="PANTHER" id="PTHR23514:SF13">
    <property type="entry name" value="INNER MEMBRANE PROTEIN YBJJ"/>
    <property type="match status" value="1"/>
</dbReference>
<feature type="transmembrane region" description="Helical" evidence="5">
    <location>
        <begin position="336"/>
        <end position="356"/>
    </location>
</feature>
<dbReference type="AlphaFoldDB" id="A0A9W6MI83"/>
<keyword evidence="2 5" id="KW-0812">Transmembrane</keyword>
<proteinExistence type="predicted"/>
<organism evidence="7 8">
    <name type="scientific">Streptosporangium carneum</name>
    <dbReference type="NCBI Taxonomy" id="47481"/>
    <lineage>
        <taxon>Bacteria</taxon>
        <taxon>Bacillati</taxon>
        <taxon>Actinomycetota</taxon>
        <taxon>Actinomycetes</taxon>
        <taxon>Streptosporangiales</taxon>
        <taxon>Streptosporangiaceae</taxon>
        <taxon>Streptosporangium</taxon>
    </lineage>
</organism>
<evidence type="ECO:0000256" key="4">
    <source>
        <dbReference type="ARBA" id="ARBA00023136"/>
    </source>
</evidence>
<evidence type="ECO:0000256" key="5">
    <source>
        <dbReference type="SAM" id="Phobius"/>
    </source>
</evidence>
<accession>A0A9W6MI83</accession>
<comment type="caution">
    <text evidence="7">The sequence shown here is derived from an EMBL/GenBank/DDBJ whole genome shotgun (WGS) entry which is preliminary data.</text>
</comment>
<reference evidence="7" key="2">
    <citation type="submission" date="2023-01" db="EMBL/GenBank/DDBJ databases">
        <authorList>
            <person name="Sun Q."/>
            <person name="Evtushenko L."/>
        </authorList>
    </citation>
    <scope>NUCLEOTIDE SEQUENCE</scope>
    <source>
        <strain evidence="7">VKM Ac-2007</strain>
    </source>
</reference>
<sequence length="395" mass="39521">MNRQVTSERLQAPPATGGVTRAAISTFFLILGLGFGSWVVRIPDVQNQLHLSKGALGGALLAVTVGSLIGMPLAGWLTGRIGSARVLRASAVVLAVGVALPAYAGSWWGLCAVLVVLGLGNGAEGVAMNVQGALLERNRQQAIMSSFHGVFSIGGLIGSLAGGALADAGVSPRAHLTGVAVLLLLLTAVAGLRLLPTPPDPGRQGHSFALPGKPVVAAGLVAFCVLFGEGAVSDWSAVYLKNDLDAAALAGIGYAAFAGAMAVGRMAGDRLASALGAHRLVTVGGLLGAAGITVAVLVPVPYTVVLGFGLMGAGLSVVYPQMVSAAGRTPGMVPDVAIAAVSTVGYFGFLVGPPAIGGLAEVMSLRWALLLVAVCAAVIVVLSGHALRDAEPVEQ</sequence>
<feature type="transmembrane region" description="Helical" evidence="5">
    <location>
        <begin position="54"/>
        <end position="74"/>
    </location>
</feature>
<feature type="transmembrane region" description="Helical" evidence="5">
    <location>
        <begin position="142"/>
        <end position="162"/>
    </location>
</feature>
<evidence type="ECO:0000256" key="2">
    <source>
        <dbReference type="ARBA" id="ARBA00022692"/>
    </source>
</evidence>
<evidence type="ECO:0000256" key="1">
    <source>
        <dbReference type="ARBA" id="ARBA00004651"/>
    </source>
</evidence>
<keyword evidence="3 5" id="KW-1133">Transmembrane helix</keyword>
<dbReference type="Gene3D" id="1.20.1250.20">
    <property type="entry name" value="MFS general substrate transporter like domains"/>
    <property type="match status" value="2"/>
</dbReference>
<evidence type="ECO:0000259" key="6">
    <source>
        <dbReference type="PROSITE" id="PS50850"/>
    </source>
</evidence>
<dbReference type="RefSeq" id="WP_271223207.1">
    <property type="nucleotide sequence ID" value="NZ_BAAAVD010000036.1"/>
</dbReference>
<gene>
    <name evidence="7" type="ORF">GCM10017600_83950</name>
</gene>
<keyword evidence="4 5" id="KW-0472">Membrane</keyword>
<feature type="transmembrane region" description="Helical" evidence="5">
    <location>
        <begin position="86"/>
        <end position="104"/>
    </location>
</feature>
<dbReference type="InterPro" id="IPR051788">
    <property type="entry name" value="MFS_Transporter"/>
</dbReference>
<dbReference type="InterPro" id="IPR036259">
    <property type="entry name" value="MFS_trans_sf"/>
</dbReference>
<dbReference type="Pfam" id="PF07690">
    <property type="entry name" value="MFS_1"/>
    <property type="match status" value="1"/>
</dbReference>
<dbReference type="GO" id="GO:0022857">
    <property type="term" value="F:transmembrane transporter activity"/>
    <property type="evidence" value="ECO:0007669"/>
    <property type="project" value="InterPro"/>
</dbReference>
<dbReference type="Proteomes" id="UP001143474">
    <property type="component" value="Unassembled WGS sequence"/>
</dbReference>
<feature type="transmembrane region" description="Helical" evidence="5">
    <location>
        <begin position="280"/>
        <end position="298"/>
    </location>
</feature>
<protein>
    <submittedName>
        <fullName evidence="7">MFS transporter</fullName>
    </submittedName>
</protein>
<evidence type="ECO:0000313" key="7">
    <source>
        <dbReference type="EMBL" id="GLK14982.1"/>
    </source>
</evidence>
<evidence type="ECO:0000256" key="3">
    <source>
        <dbReference type="ARBA" id="ARBA00022989"/>
    </source>
</evidence>
<feature type="transmembrane region" description="Helical" evidence="5">
    <location>
        <begin position="207"/>
        <end position="228"/>
    </location>
</feature>
<dbReference type="SUPFAM" id="SSF103473">
    <property type="entry name" value="MFS general substrate transporter"/>
    <property type="match status" value="1"/>
</dbReference>
<feature type="transmembrane region" description="Helical" evidence="5">
    <location>
        <begin position="21"/>
        <end position="42"/>
    </location>
</feature>
<feature type="transmembrane region" description="Helical" evidence="5">
    <location>
        <begin position="174"/>
        <end position="195"/>
    </location>
</feature>
<dbReference type="InterPro" id="IPR020846">
    <property type="entry name" value="MFS_dom"/>
</dbReference>
<feature type="domain" description="Major facilitator superfamily (MFS) profile" evidence="6">
    <location>
        <begin position="20"/>
        <end position="391"/>
    </location>
</feature>
<dbReference type="PROSITE" id="PS50850">
    <property type="entry name" value="MFS"/>
    <property type="match status" value="1"/>
</dbReference>
<dbReference type="InterPro" id="IPR011701">
    <property type="entry name" value="MFS"/>
</dbReference>
<dbReference type="GO" id="GO:0005886">
    <property type="term" value="C:plasma membrane"/>
    <property type="evidence" value="ECO:0007669"/>
    <property type="project" value="UniProtKB-SubCell"/>
</dbReference>
<keyword evidence="8" id="KW-1185">Reference proteome</keyword>
<reference evidence="7" key="1">
    <citation type="journal article" date="2014" name="Int. J. Syst. Evol. Microbiol.">
        <title>Complete genome sequence of Corynebacterium casei LMG S-19264T (=DSM 44701T), isolated from a smear-ripened cheese.</title>
        <authorList>
            <consortium name="US DOE Joint Genome Institute (JGI-PGF)"/>
            <person name="Walter F."/>
            <person name="Albersmeier A."/>
            <person name="Kalinowski J."/>
            <person name="Ruckert C."/>
        </authorList>
    </citation>
    <scope>NUCLEOTIDE SEQUENCE</scope>
    <source>
        <strain evidence="7">VKM Ac-2007</strain>
    </source>
</reference>
<feature type="transmembrane region" description="Helical" evidence="5">
    <location>
        <begin position="248"/>
        <end position="268"/>
    </location>
</feature>
<evidence type="ECO:0000313" key="8">
    <source>
        <dbReference type="Proteomes" id="UP001143474"/>
    </source>
</evidence>
<comment type="subcellular location">
    <subcellularLocation>
        <location evidence="1">Cell membrane</location>
        <topology evidence="1">Multi-pass membrane protein</topology>
    </subcellularLocation>
</comment>
<feature type="transmembrane region" description="Helical" evidence="5">
    <location>
        <begin position="368"/>
        <end position="387"/>
    </location>
</feature>
<dbReference type="CDD" id="cd17393">
    <property type="entry name" value="MFS_MosC_like"/>
    <property type="match status" value="1"/>
</dbReference>
<name>A0A9W6MI83_9ACTN</name>
<dbReference type="EMBL" id="BSEV01000040">
    <property type="protein sequence ID" value="GLK14982.1"/>
    <property type="molecule type" value="Genomic_DNA"/>
</dbReference>
<dbReference type="PANTHER" id="PTHR23514">
    <property type="entry name" value="BYPASS OF STOP CODON PROTEIN 6"/>
    <property type="match status" value="1"/>
</dbReference>